<evidence type="ECO:0000256" key="2">
    <source>
        <dbReference type="ARBA" id="ARBA00023015"/>
    </source>
</evidence>
<dbReference type="GO" id="GO:0003677">
    <property type="term" value="F:DNA binding"/>
    <property type="evidence" value="ECO:0007669"/>
    <property type="project" value="UniProtKB-KW"/>
</dbReference>
<dbReference type="InterPro" id="IPR013324">
    <property type="entry name" value="RNA_pol_sigma_r3/r4-like"/>
</dbReference>
<organism evidence="9 10">
    <name type="scientific">Pseudoclavibacter chungangensis</name>
    <dbReference type="NCBI Taxonomy" id="587635"/>
    <lineage>
        <taxon>Bacteria</taxon>
        <taxon>Bacillati</taxon>
        <taxon>Actinomycetota</taxon>
        <taxon>Actinomycetes</taxon>
        <taxon>Micrococcales</taxon>
        <taxon>Microbacteriaceae</taxon>
        <taxon>Pseudoclavibacter</taxon>
    </lineage>
</organism>
<keyword evidence="3" id="KW-0731">Sigma factor</keyword>
<evidence type="ECO:0000256" key="4">
    <source>
        <dbReference type="ARBA" id="ARBA00023125"/>
    </source>
</evidence>
<dbReference type="Pfam" id="PF08281">
    <property type="entry name" value="Sigma70_r4_2"/>
    <property type="match status" value="1"/>
</dbReference>
<proteinExistence type="inferred from homology"/>
<dbReference type="PANTHER" id="PTHR43133:SF50">
    <property type="entry name" value="ECF RNA POLYMERASE SIGMA FACTOR SIGM"/>
    <property type="match status" value="1"/>
</dbReference>
<evidence type="ECO:0000256" key="6">
    <source>
        <dbReference type="SAM" id="MobiDB-lite"/>
    </source>
</evidence>
<evidence type="ECO:0000259" key="8">
    <source>
        <dbReference type="Pfam" id="PF08281"/>
    </source>
</evidence>
<dbReference type="InterPro" id="IPR013249">
    <property type="entry name" value="RNA_pol_sigma70_r4_t2"/>
</dbReference>
<accession>A0A7J5C033</accession>
<reference evidence="9 10" key="1">
    <citation type="submission" date="2019-09" db="EMBL/GenBank/DDBJ databases">
        <title>Phylogeny of genus Pseudoclavibacter and closely related genus.</title>
        <authorList>
            <person name="Li Y."/>
        </authorList>
    </citation>
    <scope>NUCLEOTIDE SEQUENCE [LARGE SCALE GENOMIC DNA]</scope>
    <source>
        <strain evidence="9 10">DSM 23821</strain>
    </source>
</reference>
<feature type="domain" description="RNA polymerase sigma factor 70 region 4 type 2" evidence="8">
    <location>
        <begin position="99"/>
        <end position="141"/>
    </location>
</feature>
<feature type="region of interest" description="Disordered" evidence="6">
    <location>
        <begin position="154"/>
        <end position="226"/>
    </location>
</feature>
<dbReference type="EMBL" id="WBJZ01000003">
    <property type="protein sequence ID" value="KAB1660264.1"/>
    <property type="molecule type" value="Genomic_DNA"/>
</dbReference>
<dbReference type="GO" id="GO:0006352">
    <property type="term" value="P:DNA-templated transcription initiation"/>
    <property type="evidence" value="ECO:0007669"/>
    <property type="project" value="InterPro"/>
</dbReference>
<dbReference type="SUPFAM" id="SSF88946">
    <property type="entry name" value="Sigma2 domain of RNA polymerase sigma factors"/>
    <property type="match status" value="1"/>
</dbReference>
<dbReference type="Pfam" id="PF04542">
    <property type="entry name" value="Sigma70_r2"/>
    <property type="match status" value="1"/>
</dbReference>
<keyword evidence="10" id="KW-1185">Reference proteome</keyword>
<dbReference type="SUPFAM" id="SSF88659">
    <property type="entry name" value="Sigma3 and sigma4 domains of RNA polymerase sigma factors"/>
    <property type="match status" value="1"/>
</dbReference>
<sequence length="226" mass="23954">MRTPFDRAVRAHGETVLRVCRASLGATADAEDAWSETFLAALRAWPELPDDSNVEAWLVRVAQRKCIDIVRARAHVAIPVAELPERPSTIGRPGVRDLDLWDAVAALPERQRLAVSAHHLAGLTHAETAALIGGTPDAARRACADGIRTLRRRAAREDPLAEGTGHGSRGRASPRTSTGMSTTPGSRTTVNTNTKASTDTKASTSNAPAVTRAAGEGTTGTEEDAR</sequence>
<dbReference type="RefSeq" id="WP_158039364.1">
    <property type="nucleotide sequence ID" value="NZ_JACCFV010000001.1"/>
</dbReference>
<dbReference type="GO" id="GO:0016987">
    <property type="term" value="F:sigma factor activity"/>
    <property type="evidence" value="ECO:0007669"/>
    <property type="project" value="UniProtKB-KW"/>
</dbReference>
<name>A0A7J5C033_9MICO</name>
<feature type="compositionally biased region" description="Polar residues" evidence="6">
    <location>
        <begin position="174"/>
        <end position="190"/>
    </location>
</feature>
<evidence type="ECO:0000259" key="7">
    <source>
        <dbReference type="Pfam" id="PF04542"/>
    </source>
</evidence>
<dbReference type="Gene3D" id="1.10.1740.10">
    <property type="match status" value="1"/>
</dbReference>
<keyword evidence="5" id="KW-0804">Transcription</keyword>
<gene>
    <name evidence="9" type="ORF">F8O01_02735</name>
</gene>
<dbReference type="OrthoDB" id="9803203at2"/>
<evidence type="ECO:0000256" key="5">
    <source>
        <dbReference type="ARBA" id="ARBA00023163"/>
    </source>
</evidence>
<dbReference type="AlphaFoldDB" id="A0A7J5C033"/>
<dbReference type="InterPro" id="IPR014284">
    <property type="entry name" value="RNA_pol_sigma-70_dom"/>
</dbReference>
<evidence type="ECO:0000313" key="9">
    <source>
        <dbReference type="EMBL" id="KAB1660264.1"/>
    </source>
</evidence>
<comment type="similarity">
    <text evidence="1">Belongs to the sigma-70 factor family. ECF subfamily.</text>
</comment>
<keyword evidence="4" id="KW-0238">DNA-binding</keyword>
<dbReference type="InterPro" id="IPR039425">
    <property type="entry name" value="RNA_pol_sigma-70-like"/>
</dbReference>
<feature type="compositionally biased region" description="Low complexity" evidence="6">
    <location>
        <begin position="191"/>
        <end position="207"/>
    </location>
</feature>
<dbReference type="InterPro" id="IPR036388">
    <property type="entry name" value="WH-like_DNA-bd_sf"/>
</dbReference>
<dbReference type="PANTHER" id="PTHR43133">
    <property type="entry name" value="RNA POLYMERASE ECF-TYPE SIGMA FACTO"/>
    <property type="match status" value="1"/>
</dbReference>
<feature type="domain" description="RNA polymerase sigma-70 region 2" evidence="7">
    <location>
        <begin position="9"/>
        <end position="74"/>
    </location>
</feature>
<keyword evidence="2" id="KW-0805">Transcription regulation</keyword>
<dbReference type="NCBIfam" id="TIGR02937">
    <property type="entry name" value="sigma70-ECF"/>
    <property type="match status" value="1"/>
</dbReference>
<dbReference type="Gene3D" id="1.10.10.10">
    <property type="entry name" value="Winged helix-like DNA-binding domain superfamily/Winged helix DNA-binding domain"/>
    <property type="match status" value="1"/>
</dbReference>
<evidence type="ECO:0000256" key="1">
    <source>
        <dbReference type="ARBA" id="ARBA00010641"/>
    </source>
</evidence>
<evidence type="ECO:0000313" key="10">
    <source>
        <dbReference type="Proteomes" id="UP000467240"/>
    </source>
</evidence>
<comment type="caution">
    <text evidence="9">The sequence shown here is derived from an EMBL/GenBank/DDBJ whole genome shotgun (WGS) entry which is preliminary data.</text>
</comment>
<protein>
    <submittedName>
        <fullName evidence="9">Sigma-70 family RNA polymerase sigma factor</fullName>
    </submittedName>
</protein>
<dbReference type="Proteomes" id="UP000467240">
    <property type="component" value="Unassembled WGS sequence"/>
</dbReference>
<dbReference type="InterPro" id="IPR007627">
    <property type="entry name" value="RNA_pol_sigma70_r2"/>
</dbReference>
<evidence type="ECO:0000256" key="3">
    <source>
        <dbReference type="ARBA" id="ARBA00023082"/>
    </source>
</evidence>
<dbReference type="InterPro" id="IPR013325">
    <property type="entry name" value="RNA_pol_sigma_r2"/>
</dbReference>